<dbReference type="EMBL" id="BLSD01000224">
    <property type="protein sequence ID" value="GFP40374.1"/>
    <property type="molecule type" value="Genomic_DNA"/>
</dbReference>
<organism evidence="2 3">
    <name type="scientific">Candidatus Hakubella thermalkaliphila</name>
    <dbReference type="NCBI Taxonomy" id="2754717"/>
    <lineage>
        <taxon>Bacteria</taxon>
        <taxon>Bacillati</taxon>
        <taxon>Actinomycetota</taxon>
        <taxon>Actinomycetota incertae sedis</taxon>
        <taxon>Candidatus Hakubellales</taxon>
        <taxon>Candidatus Hakubellaceae</taxon>
        <taxon>Candidatus Hakubella</taxon>
    </lineage>
</organism>
<accession>A0A6V8Q8F0</accession>
<keyword evidence="4" id="KW-1185">Reference proteome</keyword>
<evidence type="ECO:0000313" key="1">
    <source>
        <dbReference type="EMBL" id="GFP31467.1"/>
    </source>
</evidence>
<comment type="caution">
    <text evidence="2">The sequence shown here is derived from an EMBL/GenBank/DDBJ whole genome shotgun (WGS) entry which is preliminary data.</text>
</comment>
<dbReference type="EMBL" id="BLRZ01000348">
    <property type="protein sequence ID" value="GFP31467.1"/>
    <property type="molecule type" value="Genomic_DNA"/>
</dbReference>
<dbReference type="AlphaFoldDB" id="A0A6V8Q8F0"/>
<evidence type="ECO:0000313" key="4">
    <source>
        <dbReference type="Proteomes" id="UP000588083"/>
    </source>
</evidence>
<dbReference type="Proteomes" id="UP000588083">
    <property type="component" value="Unassembled WGS sequence"/>
</dbReference>
<reference evidence="3 4" key="1">
    <citation type="journal article" date="2020" name="Front. Microbiol.">
        <title>Single-cell genomics of novel Actinobacteria with the Wood-Ljungdahl pathway discovered in a serpentinizing system.</title>
        <authorList>
            <person name="Merino N."/>
            <person name="Kawai M."/>
            <person name="Boyd E.S."/>
            <person name="Colman D.R."/>
            <person name="McGlynn S.E."/>
            <person name="Nealson K.H."/>
            <person name="Kurokawa K."/>
            <person name="Hongoh Y."/>
        </authorList>
    </citation>
    <scope>NUCLEOTIDE SEQUENCE [LARGE SCALE GENOMIC DNA]</scope>
    <source>
        <strain evidence="1 4">S34</strain>
        <strain evidence="2 3">S47</strain>
    </source>
</reference>
<evidence type="ECO:0000313" key="2">
    <source>
        <dbReference type="EMBL" id="GFP40374.1"/>
    </source>
</evidence>
<sequence length="197" mass="21707">MRIVFIGIVGNVGKSKTCPSEVGNVGNPKSYPSFSTERHCPQSGIVAMIPLQRAKLWFKLGFLLHPLMGGRGCHLLLLQDLQPQILEVVVIESSPSESFDLIDLSLGNSIANTMLPKVKNRLLPMNQRPGGFNHLLDSTGLNFSEPVLRLTPCLFAILTSIDGTEHLLRKLSVNPVFTWRKKFSLPPGHEGLGCVLW</sequence>
<proteinExistence type="predicted"/>
<protein>
    <submittedName>
        <fullName evidence="2">Uncharacterized protein</fullName>
    </submittedName>
</protein>
<dbReference type="Proteomes" id="UP000569018">
    <property type="component" value="Unassembled WGS sequence"/>
</dbReference>
<evidence type="ECO:0000313" key="3">
    <source>
        <dbReference type="Proteomes" id="UP000569018"/>
    </source>
</evidence>
<name>A0A6V8Q8F0_9ACTN</name>
<gene>
    <name evidence="1" type="ORF">HKBW3S34_02387</name>
    <name evidence="2" type="ORF">HKBW3S47_02070</name>
</gene>